<evidence type="ECO:0000313" key="2">
    <source>
        <dbReference type="Proteomes" id="UP000700706"/>
    </source>
</evidence>
<accession>A0A952FN20</accession>
<organism evidence="1 2">
    <name type="scientific">Inquilinus limosus</name>
    <dbReference type="NCBI Taxonomy" id="171674"/>
    <lineage>
        <taxon>Bacteria</taxon>
        <taxon>Pseudomonadati</taxon>
        <taxon>Pseudomonadota</taxon>
        <taxon>Alphaproteobacteria</taxon>
        <taxon>Rhodospirillales</taxon>
        <taxon>Rhodospirillaceae</taxon>
        <taxon>Inquilinus</taxon>
    </lineage>
</organism>
<evidence type="ECO:0000313" key="1">
    <source>
        <dbReference type="EMBL" id="MBW8728082.1"/>
    </source>
</evidence>
<proteinExistence type="predicted"/>
<comment type="caution">
    <text evidence="1">The sequence shown here is derived from an EMBL/GenBank/DDBJ whole genome shotgun (WGS) entry which is preliminary data.</text>
</comment>
<protein>
    <submittedName>
        <fullName evidence="1">Uncharacterized protein</fullName>
    </submittedName>
</protein>
<dbReference type="AlphaFoldDB" id="A0A952FN20"/>
<gene>
    <name evidence="1" type="ORF">JF625_23430</name>
</gene>
<name>A0A952FN20_9PROT</name>
<reference evidence="1" key="1">
    <citation type="submission" date="2020-06" db="EMBL/GenBank/DDBJ databases">
        <title>Stable isotope informed genome-resolved metagenomics uncovers potential trophic interactions in rhizosphere soil.</title>
        <authorList>
            <person name="Starr E.P."/>
            <person name="Shi S."/>
            <person name="Blazewicz S.J."/>
            <person name="Koch B.J."/>
            <person name="Probst A.J."/>
            <person name="Hungate B.A."/>
            <person name="Pett-Ridge J."/>
            <person name="Firestone M.K."/>
            <person name="Banfield J.F."/>
        </authorList>
    </citation>
    <scope>NUCLEOTIDE SEQUENCE</scope>
    <source>
        <strain evidence="1">YM_69_17</strain>
    </source>
</reference>
<dbReference type="EMBL" id="JAEKLZ010000351">
    <property type="protein sequence ID" value="MBW8728082.1"/>
    <property type="molecule type" value="Genomic_DNA"/>
</dbReference>
<dbReference type="Proteomes" id="UP000700706">
    <property type="component" value="Unassembled WGS sequence"/>
</dbReference>
<sequence>MSTGFDPTGTRYGRNAGADWRRTGGRLLAWIASRPTENWVFFGAGVLIASLFL</sequence>